<dbReference type="InterPro" id="IPR005537">
    <property type="entry name" value="RAMP_III_fam"/>
</dbReference>
<feature type="domain" description="CRISPR type III-associated protein" evidence="2">
    <location>
        <begin position="11"/>
        <end position="166"/>
    </location>
</feature>
<dbReference type="RefSeq" id="WP_211422305.1">
    <property type="nucleotide sequence ID" value="NZ_CP072642.1"/>
</dbReference>
<keyword evidence="4" id="KW-1185">Reference proteome</keyword>
<keyword evidence="1" id="KW-0051">Antiviral defense</keyword>
<organism evidence="3 4">
    <name type="scientific">Chloracidobacterium sp. N</name>
    <dbReference type="NCBI Taxonomy" id="2821540"/>
    <lineage>
        <taxon>Bacteria</taxon>
        <taxon>Pseudomonadati</taxon>
        <taxon>Acidobacteriota</taxon>
        <taxon>Terriglobia</taxon>
        <taxon>Terriglobales</taxon>
        <taxon>Acidobacteriaceae</taxon>
        <taxon>Chloracidobacterium</taxon>
        <taxon>Chloracidobacterium aggregatum</taxon>
    </lineage>
</organism>
<dbReference type="EMBL" id="CP072642">
    <property type="protein sequence ID" value="QUV93976.1"/>
    <property type="molecule type" value="Genomic_DNA"/>
</dbReference>
<evidence type="ECO:0000313" key="3">
    <source>
        <dbReference type="EMBL" id="QUV93976.1"/>
    </source>
</evidence>
<dbReference type="Proteomes" id="UP000677668">
    <property type="component" value="Chromosome 1"/>
</dbReference>
<evidence type="ECO:0000313" key="4">
    <source>
        <dbReference type="Proteomes" id="UP000677668"/>
    </source>
</evidence>
<proteinExistence type="predicted"/>
<dbReference type="Pfam" id="PF03787">
    <property type="entry name" value="RAMPs"/>
    <property type="match status" value="1"/>
</dbReference>
<name>A0ABX8B4E7_9BACT</name>
<protein>
    <recommendedName>
        <fullName evidence="2">CRISPR type III-associated protein domain-containing protein</fullName>
    </recommendedName>
</protein>
<accession>A0ABX8B4E7</accession>
<reference evidence="3 4" key="1">
    <citation type="submission" date="2021-03" db="EMBL/GenBank/DDBJ databases">
        <title>Genomic and phenotypic characterization of Chloracidobacterium isolates provides evidence for multiple species.</title>
        <authorList>
            <person name="Saini M.K."/>
            <person name="Costas A.M.G."/>
            <person name="Tank M."/>
            <person name="Bryant D.A."/>
        </authorList>
    </citation>
    <scope>NUCLEOTIDE SEQUENCE [LARGE SCALE GENOMIC DNA]</scope>
    <source>
        <strain evidence="3 4">N</strain>
    </source>
</reference>
<dbReference type="CDD" id="cd09726">
    <property type="entry name" value="RAMP_I_III"/>
    <property type="match status" value="1"/>
</dbReference>
<sequence length="649" mass="71328">MSKPWVRRMLTAELLSDAHFGTGSGGGGIDALISRDRYGRPVIWASHVEGVLRDAARRLFSNQVAENFFGRAGGDYQRSDRQRAIFTSLYVKDDPESHIWRATARESFDNRAPKDDTLRVVEYVPKGTQLTGEVELPEDELLTLQRLVQEVDRLGSGRAAGAGRVRLSLSENPVPLRNVSGAKGILRLLLRNRDPLCITATATPDNLIPSLAFIPGRALLGAMAAWLIAEGEQCAAALLTSGRVSVGDALPLPCAPTKLEDVEVLPAPLSLQSEKPQGVAGDVPWWAQPIAPTKRVDAWQVEEKLKRPEDDLFVFRAYASASWVCFRPARRVRLRNGRPDPHQPGASLFAIEQIVEETYFLTELCGSPEDVQQLTEKLGPVLAGQRWLRIGRAGAPVEVVQLAGLDAATTANVTDRMRLTLTSDLLVRDELLRWRTALDETALKALLGNDIQLGRSLQDSVPVYGFNGTSRLWRMPAVAIRRGSVFEVSGSGCAALVARAAKHQWLGERTHEGFGRFRLDVVLPGMQGETAGSHAPTPTGDVSEEAIAATTQDWFNAHKSLARTGSASDRKPSLSQWLDLVGDLERAAPQALPSRINPQTAGGRNWKHPDARAVLEKLAALPPEQQKLYARFFVRWLRAELRRQVKESQ</sequence>
<evidence type="ECO:0000256" key="1">
    <source>
        <dbReference type="ARBA" id="ARBA00023118"/>
    </source>
</evidence>
<evidence type="ECO:0000259" key="2">
    <source>
        <dbReference type="Pfam" id="PF03787"/>
    </source>
</evidence>
<gene>
    <name evidence="3" type="ORF">J8C05_00485</name>
</gene>